<feature type="transmembrane region" description="Helical" evidence="11">
    <location>
        <begin position="152"/>
        <end position="171"/>
    </location>
</feature>
<proteinExistence type="inferred from homology"/>
<evidence type="ECO:0000313" key="12">
    <source>
        <dbReference type="EMBL" id="KAK0632471.1"/>
    </source>
</evidence>
<accession>A0AA39XF24</accession>
<dbReference type="InterPro" id="IPR001425">
    <property type="entry name" value="Arc/bac/fun_rhodopsins"/>
</dbReference>
<keyword evidence="5 11" id="KW-0812">Transmembrane</keyword>
<feature type="transmembrane region" description="Helical" evidence="11">
    <location>
        <begin position="60"/>
        <end position="77"/>
    </location>
</feature>
<dbReference type="SUPFAM" id="SSF81321">
    <property type="entry name" value="Family A G protein-coupled receptor-like"/>
    <property type="match status" value="1"/>
</dbReference>
<keyword evidence="8" id="KW-0157">Chromophore</keyword>
<keyword evidence="4" id="KW-0716">Sensory transduction</keyword>
<evidence type="ECO:0000256" key="11">
    <source>
        <dbReference type="SAM" id="Phobius"/>
    </source>
</evidence>
<keyword evidence="7 11" id="KW-1133">Transmembrane helix</keyword>
<dbReference type="FunFam" id="1.20.1070.10:FF:000160">
    <property type="entry name" value="Related to Opsin-1"/>
    <property type="match status" value="1"/>
</dbReference>
<dbReference type="GO" id="GO:0007602">
    <property type="term" value="P:phototransduction"/>
    <property type="evidence" value="ECO:0007669"/>
    <property type="project" value="UniProtKB-KW"/>
</dbReference>
<keyword evidence="9 11" id="KW-0472">Membrane</keyword>
<evidence type="ECO:0000256" key="1">
    <source>
        <dbReference type="ARBA" id="ARBA00004141"/>
    </source>
</evidence>
<name>A0AA39XF24_9PEZI</name>
<comment type="caution">
    <text evidence="12">The sequence shown here is derived from an EMBL/GenBank/DDBJ whole genome shotgun (WGS) entry which is preliminary data.</text>
</comment>
<evidence type="ECO:0000256" key="8">
    <source>
        <dbReference type="ARBA" id="ARBA00022991"/>
    </source>
</evidence>
<dbReference type="InterPro" id="IPR043476">
    <property type="entry name" value="Yro2-like_7TM"/>
</dbReference>
<evidence type="ECO:0000256" key="6">
    <source>
        <dbReference type="ARBA" id="ARBA00022925"/>
    </source>
</evidence>
<protein>
    <submittedName>
        <fullName evidence="12">FDD123 protein</fullName>
    </submittedName>
</protein>
<organism evidence="12 13">
    <name type="scientific">Immersiella caudata</name>
    <dbReference type="NCBI Taxonomy" id="314043"/>
    <lineage>
        <taxon>Eukaryota</taxon>
        <taxon>Fungi</taxon>
        <taxon>Dikarya</taxon>
        <taxon>Ascomycota</taxon>
        <taxon>Pezizomycotina</taxon>
        <taxon>Sordariomycetes</taxon>
        <taxon>Sordariomycetidae</taxon>
        <taxon>Sordariales</taxon>
        <taxon>Lasiosphaeriaceae</taxon>
        <taxon>Immersiella</taxon>
    </lineage>
</organism>
<dbReference type="GO" id="GO:0005886">
    <property type="term" value="C:plasma membrane"/>
    <property type="evidence" value="ECO:0007669"/>
    <property type="project" value="TreeGrafter"/>
</dbReference>
<dbReference type="PANTHER" id="PTHR28286">
    <property type="match status" value="1"/>
</dbReference>
<dbReference type="InterPro" id="IPR018229">
    <property type="entry name" value="Rhodopsin_retinal_BS"/>
</dbReference>
<dbReference type="CDD" id="cd15239">
    <property type="entry name" value="7tm_YRO2_fungal-like"/>
    <property type="match status" value="1"/>
</dbReference>
<keyword evidence="10" id="KW-0675">Receptor</keyword>
<evidence type="ECO:0000256" key="9">
    <source>
        <dbReference type="ARBA" id="ARBA00023136"/>
    </source>
</evidence>
<feature type="transmembrane region" description="Helical" evidence="11">
    <location>
        <begin position="28"/>
        <end position="48"/>
    </location>
</feature>
<feature type="transmembrane region" description="Helical" evidence="11">
    <location>
        <begin position="221"/>
        <end position="240"/>
    </location>
</feature>
<keyword evidence="13" id="KW-1185">Reference proteome</keyword>
<dbReference type="PROSITE" id="PS00327">
    <property type="entry name" value="BACTERIAL_OPSIN_RET"/>
    <property type="match status" value="1"/>
</dbReference>
<dbReference type="AlphaFoldDB" id="A0AA39XF24"/>
<keyword evidence="3" id="KW-0600">Photoreceptor protein</keyword>
<dbReference type="Gene3D" id="1.20.1070.10">
    <property type="entry name" value="Rhodopsin 7-helix transmembrane proteins"/>
    <property type="match status" value="1"/>
</dbReference>
<dbReference type="GO" id="GO:0009881">
    <property type="term" value="F:photoreceptor activity"/>
    <property type="evidence" value="ECO:0007669"/>
    <property type="project" value="UniProtKB-KW"/>
</dbReference>
<dbReference type="PRINTS" id="PR00251">
    <property type="entry name" value="BACTRLOPSIN"/>
</dbReference>
<evidence type="ECO:0000256" key="4">
    <source>
        <dbReference type="ARBA" id="ARBA00022606"/>
    </source>
</evidence>
<dbReference type="Pfam" id="PF01036">
    <property type="entry name" value="Bac_rhodopsin"/>
    <property type="match status" value="1"/>
</dbReference>
<evidence type="ECO:0000256" key="5">
    <source>
        <dbReference type="ARBA" id="ARBA00022692"/>
    </source>
</evidence>
<feature type="transmembrane region" description="Helical" evidence="11">
    <location>
        <begin position="97"/>
        <end position="117"/>
    </location>
</feature>
<gene>
    <name evidence="12" type="ORF">B0T14DRAFT_560160</name>
</gene>
<dbReference type="EMBL" id="JAULSU010000001">
    <property type="protein sequence ID" value="KAK0632471.1"/>
    <property type="molecule type" value="Genomic_DNA"/>
</dbReference>
<feature type="transmembrane region" description="Helical" evidence="11">
    <location>
        <begin position="192"/>
        <end position="209"/>
    </location>
</feature>
<dbReference type="PANTHER" id="PTHR28286:SF1">
    <property type="entry name" value="30 KDA HEAT SHOCK PROTEIN-RELATED"/>
    <property type="match status" value="1"/>
</dbReference>
<sequence length="302" mass="32114">MSGNHAIDANAGIAPQATIAITSHGSDLYFTVCAIMGAATLVIWLLSLPAPASHRIFHNLLAGATFISCIANFAMGSNLGQTPVITEFRRSGTREVFYARYIEWIVTAPLLLSALLLTARVPVALIVGAIGASWVAIACGLIGALVPTSYKWGFATFGVSALLFVFWQVLWDGRRLACAVGGPVRKTYTSSASILVFIWMLYPVAWGLAEGGNVIHPDSEAVFYGVLDIFAKVVFAAVLLEGQRGVAPEMLAFGVRDARPLAGGGRSMAENLNYRNQLSSGDENPNAVSVNTVEQEEAVHSV</sequence>
<feature type="transmembrane region" description="Helical" evidence="11">
    <location>
        <begin position="124"/>
        <end position="146"/>
    </location>
</feature>
<comment type="similarity">
    <text evidence="2">Belongs to the archaeal/bacterial/fungal opsin family.</text>
</comment>
<dbReference type="Proteomes" id="UP001175000">
    <property type="component" value="Unassembled WGS sequence"/>
</dbReference>
<evidence type="ECO:0000256" key="3">
    <source>
        <dbReference type="ARBA" id="ARBA00022543"/>
    </source>
</evidence>
<dbReference type="GO" id="GO:0005216">
    <property type="term" value="F:monoatomic ion channel activity"/>
    <property type="evidence" value="ECO:0007669"/>
    <property type="project" value="InterPro"/>
</dbReference>
<dbReference type="SMART" id="SM01021">
    <property type="entry name" value="Bac_rhodopsin"/>
    <property type="match status" value="1"/>
</dbReference>
<keyword evidence="6" id="KW-0681">Retinal protein</keyword>
<evidence type="ECO:0000256" key="7">
    <source>
        <dbReference type="ARBA" id="ARBA00022989"/>
    </source>
</evidence>
<dbReference type="GO" id="GO:0005783">
    <property type="term" value="C:endoplasmic reticulum"/>
    <property type="evidence" value="ECO:0007669"/>
    <property type="project" value="TreeGrafter"/>
</dbReference>
<evidence type="ECO:0000256" key="10">
    <source>
        <dbReference type="ARBA" id="ARBA00023170"/>
    </source>
</evidence>
<evidence type="ECO:0000256" key="2">
    <source>
        <dbReference type="ARBA" id="ARBA00008130"/>
    </source>
</evidence>
<comment type="subcellular location">
    <subcellularLocation>
        <location evidence="1">Membrane</location>
        <topology evidence="1">Multi-pass membrane protein</topology>
    </subcellularLocation>
</comment>
<evidence type="ECO:0000313" key="13">
    <source>
        <dbReference type="Proteomes" id="UP001175000"/>
    </source>
</evidence>
<reference evidence="12" key="1">
    <citation type="submission" date="2023-06" db="EMBL/GenBank/DDBJ databases">
        <title>Genome-scale phylogeny and comparative genomics of the fungal order Sordariales.</title>
        <authorList>
            <consortium name="Lawrence Berkeley National Laboratory"/>
            <person name="Hensen N."/>
            <person name="Bonometti L."/>
            <person name="Westerberg I."/>
            <person name="Brannstrom I.O."/>
            <person name="Guillou S."/>
            <person name="Cros-Aarteil S."/>
            <person name="Calhoun S."/>
            <person name="Haridas S."/>
            <person name="Kuo A."/>
            <person name="Mondo S."/>
            <person name="Pangilinan J."/>
            <person name="Riley R."/>
            <person name="Labutti K."/>
            <person name="Andreopoulos B."/>
            <person name="Lipzen A."/>
            <person name="Chen C."/>
            <person name="Yanf M."/>
            <person name="Daum C."/>
            <person name="Ng V."/>
            <person name="Clum A."/>
            <person name="Steindorff A."/>
            <person name="Ohm R."/>
            <person name="Martin F."/>
            <person name="Silar P."/>
            <person name="Natvig D."/>
            <person name="Lalanne C."/>
            <person name="Gautier V."/>
            <person name="Ament-Velasquez S.L."/>
            <person name="Kruys A."/>
            <person name="Hutchinson M.I."/>
            <person name="Powell A.J."/>
            <person name="Barry K."/>
            <person name="Miller A.N."/>
            <person name="Grigoriev I.V."/>
            <person name="Debuchy R."/>
            <person name="Gladieux P."/>
            <person name="Thoren M.H."/>
            <person name="Johannesson H."/>
        </authorList>
    </citation>
    <scope>NUCLEOTIDE SEQUENCE</scope>
    <source>
        <strain evidence="12">CBS 606.72</strain>
    </source>
</reference>